<sequence length="111" mass="11901">MDASPITVSSFPLWRVSHCFTFSSWGRGVRAGNMPMSSVVPFTKKLNGLQSRSSIGPLSEKLHVPSIVRSMSLDIGSPLIMIKRVYSPPNSGAGAANTNVNSSRSIYAVFA</sequence>
<dbReference type="GeneID" id="80532851"/>
<dbReference type="KEGG" id="vg:80532851"/>
<proteinExistence type="predicted"/>
<dbReference type="Proteomes" id="UP000095860">
    <property type="component" value="Segment"/>
</dbReference>
<reference evidence="1 3" key="1">
    <citation type="journal article" date="2011" name="Virus Genes">
        <title>Comparative genomic sequence analysis of the Marek's disease vaccine strain SB-1.</title>
        <authorList>
            <person name="Spatz S.J."/>
            <person name="Schat K.A."/>
        </authorList>
    </citation>
    <scope>NUCLEOTIDE SEQUENCE [LARGE SCALE GENOMIC DNA]</scope>
    <source>
        <strain evidence="1">SB-1</strain>
    </source>
</reference>
<keyword evidence="3" id="KW-1185">Reference proteome</keyword>
<dbReference type="RefSeq" id="YP_010795691.1">
    <property type="nucleotide sequence ID" value="NC_075702.1"/>
</dbReference>
<gene>
    <name evidence="1" type="primary">ORF473</name>
</gene>
<protein>
    <submittedName>
        <fullName evidence="1">Uncharacterized protein ORF473</fullName>
    </submittedName>
</protein>
<organism evidence="1 3">
    <name type="scientific">Gallid alphaherpesvirus 3</name>
    <dbReference type="NCBI Taxonomy" id="35250"/>
    <lineage>
        <taxon>Viruses</taxon>
        <taxon>Duplodnaviria</taxon>
        <taxon>Heunggongvirae</taxon>
        <taxon>Peploviricota</taxon>
        <taxon>Herviviricetes</taxon>
        <taxon>Herpesvirales</taxon>
        <taxon>Orthoherpesviridae</taxon>
        <taxon>Alphaherpesvirinae</taxon>
        <taxon>Mardivirus</taxon>
        <taxon>Mardivirus gallidalpha3</taxon>
    </lineage>
</organism>
<evidence type="ECO:0000313" key="3">
    <source>
        <dbReference type="Proteomes" id="UP000095860"/>
    </source>
</evidence>
<evidence type="ECO:0000313" key="2">
    <source>
        <dbReference type="EMBL" id="QEY02304.1"/>
    </source>
</evidence>
<dbReference type="EMBL" id="HQ840738">
    <property type="protein sequence ID" value="AEI00300.1"/>
    <property type="molecule type" value="Genomic_DNA"/>
</dbReference>
<accession>F8TC89</accession>
<dbReference type="EMBL" id="MH939248">
    <property type="protein sequence ID" value="QEY02304.1"/>
    <property type="molecule type" value="Genomic_DNA"/>
</dbReference>
<name>F8TC89_9ALPH</name>
<reference evidence="2" key="2">
    <citation type="submission" date="2018-09" db="EMBL/GenBank/DDBJ databases">
        <title>Genomic sequence analysis of Gallid alphaherpesvirus 3 strain 301B/1.</title>
        <authorList>
            <person name="Kim T."/>
            <person name="Volkening J.D."/>
            <person name="Spatz S.J."/>
        </authorList>
    </citation>
    <scope>NUCLEOTIDE SEQUENCE</scope>
    <source>
        <strain evidence="2">301B/1</strain>
    </source>
</reference>
<evidence type="ECO:0000313" key="1">
    <source>
        <dbReference type="EMBL" id="AEI00300.1"/>
    </source>
</evidence>